<dbReference type="AlphaFoldDB" id="A0A371JPW4"/>
<dbReference type="OrthoDB" id="1446823at2"/>
<keyword evidence="3" id="KW-1185">Reference proteome</keyword>
<keyword evidence="1" id="KW-0732">Signal</keyword>
<proteinExistence type="predicted"/>
<accession>A0A371JPW4</accession>
<organism evidence="2 3">
    <name type="scientific">Flagellimonas nanhaiensis</name>
    <dbReference type="NCBI Taxonomy" id="2292706"/>
    <lineage>
        <taxon>Bacteria</taxon>
        <taxon>Pseudomonadati</taxon>
        <taxon>Bacteroidota</taxon>
        <taxon>Flavobacteriia</taxon>
        <taxon>Flavobacteriales</taxon>
        <taxon>Flavobacteriaceae</taxon>
        <taxon>Flagellimonas</taxon>
    </lineage>
</organism>
<feature type="signal peptide" evidence="1">
    <location>
        <begin position="1"/>
        <end position="18"/>
    </location>
</feature>
<dbReference type="Proteomes" id="UP000261828">
    <property type="component" value="Unassembled WGS sequence"/>
</dbReference>
<dbReference type="RefSeq" id="WP_116184135.1">
    <property type="nucleotide sequence ID" value="NZ_QTJX01000002.1"/>
</dbReference>
<name>A0A371JPW4_9FLAO</name>
<gene>
    <name evidence="2" type="ORF">DX873_09080</name>
</gene>
<reference evidence="2 3" key="1">
    <citation type="submission" date="2018-08" db="EMBL/GenBank/DDBJ databases">
        <title>Muricauda nanhaiensis sp. nov., isolated from seawater of the South China Sea.</title>
        <authorList>
            <person name="Dang Y."/>
        </authorList>
    </citation>
    <scope>NUCLEOTIDE SEQUENCE [LARGE SCALE GENOMIC DNA]</scope>
    <source>
        <strain evidence="2 3">SM1704</strain>
    </source>
</reference>
<evidence type="ECO:0008006" key="4">
    <source>
        <dbReference type="Google" id="ProtNLM"/>
    </source>
</evidence>
<feature type="chain" id="PRO_5017060425" description="DUF4138 domain-containing protein" evidence="1">
    <location>
        <begin position="19"/>
        <end position="123"/>
    </location>
</feature>
<protein>
    <recommendedName>
        <fullName evidence="4">DUF4138 domain-containing protein</fullName>
    </recommendedName>
</protein>
<sequence length="123" mass="13572">MKQFLFAACLLAFFSVQAQDNHVDRVQIGDQLVLGAPSGSHYKHVDVPRKNFIIKRGGIANLSALVNESVTITDISYGKTSLVTFKRTDGKKFFRVYKTLTARLNEAVDAGEVKIPDGTNMLP</sequence>
<evidence type="ECO:0000313" key="3">
    <source>
        <dbReference type="Proteomes" id="UP000261828"/>
    </source>
</evidence>
<dbReference type="EMBL" id="QTJX01000002">
    <property type="protein sequence ID" value="RDY59521.1"/>
    <property type="molecule type" value="Genomic_DNA"/>
</dbReference>
<comment type="caution">
    <text evidence="2">The sequence shown here is derived from an EMBL/GenBank/DDBJ whole genome shotgun (WGS) entry which is preliminary data.</text>
</comment>
<evidence type="ECO:0000313" key="2">
    <source>
        <dbReference type="EMBL" id="RDY59521.1"/>
    </source>
</evidence>
<evidence type="ECO:0000256" key="1">
    <source>
        <dbReference type="SAM" id="SignalP"/>
    </source>
</evidence>